<dbReference type="PANTHER" id="PTHR30266">
    <property type="entry name" value="MECHANOSENSITIVE CHANNEL MSCL"/>
    <property type="match status" value="1"/>
</dbReference>
<proteinExistence type="inferred from homology"/>
<dbReference type="InterPro" id="IPR019823">
    <property type="entry name" value="Mechanosensitive_channel_CS"/>
</dbReference>
<comment type="subcellular location">
    <subcellularLocation>
        <location evidence="1 10">Cell membrane</location>
        <topology evidence="1 10">Multi-pass membrane protein</topology>
    </subcellularLocation>
</comment>
<dbReference type="InterPro" id="IPR036019">
    <property type="entry name" value="MscL_channel"/>
</dbReference>
<evidence type="ECO:0000256" key="2">
    <source>
        <dbReference type="ARBA" id="ARBA00007254"/>
    </source>
</evidence>
<keyword evidence="5 10" id="KW-0812">Transmembrane</keyword>
<keyword evidence="12" id="KW-1185">Reference proteome</keyword>
<protein>
    <recommendedName>
        <fullName evidence="10">Large-conductance mechanosensitive channel</fullName>
    </recommendedName>
</protein>
<dbReference type="Gene3D" id="1.10.1200.120">
    <property type="entry name" value="Large-conductance mechanosensitive channel, MscL, domain 1"/>
    <property type="match status" value="1"/>
</dbReference>
<dbReference type="AlphaFoldDB" id="A0A6G8ALH3"/>
<evidence type="ECO:0000256" key="3">
    <source>
        <dbReference type="ARBA" id="ARBA00022448"/>
    </source>
</evidence>
<comment type="function">
    <text evidence="10">Channel that opens in response to stretch forces in the membrane lipid bilayer. May participate in the regulation of osmotic pressure changes within the cell.</text>
</comment>
<evidence type="ECO:0000256" key="5">
    <source>
        <dbReference type="ARBA" id="ARBA00022692"/>
    </source>
</evidence>
<evidence type="ECO:0000256" key="10">
    <source>
        <dbReference type="HAMAP-Rule" id="MF_00115"/>
    </source>
</evidence>
<keyword evidence="7 10" id="KW-0406">Ion transport</keyword>
<keyword evidence="4 10" id="KW-1003">Cell membrane</keyword>
<dbReference type="Proteomes" id="UP000500890">
    <property type="component" value="Chromosome"/>
</dbReference>
<keyword evidence="6 10" id="KW-1133">Transmembrane helix</keyword>
<organism evidence="11 12">
    <name type="scientific">Vagococcus coleopterorum</name>
    <dbReference type="NCBI Taxonomy" id="2714946"/>
    <lineage>
        <taxon>Bacteria</taxon>
        <taxon>Bacillati</taxon>
        <taxon>Bacillota</taxon>
        <taxon>Bacilli</taxon>
        <taxon>Lactobacillales</taxon>
        <taxon>Enterococcaceae</taxon>
        <taxon>Vagococcus</taxon>
    </lineage>
</organism>
<feature type="transmembrane region" description="Helical" evidence="10">
    <location>
        <begin position="21"/>
        <end position="49"/>
    </location>
</feature>
<dbReference type="RefSeq" id="WP_166006872.1">
    <property type="nucleotide sequence ID" value="NZ_CP049886.1"/>
</dbReference>
<dbReference type="KEGG" id="vah:G7081_01755"/>
<dbReference type="EMBL" id="CP049886">
    <property type="protein sequence ID" value="QIL45908.1"/>
    <property type="molecule type" value="Genomic_DNA"/>
</dbReference>
<dbReference type="InterPro" id="IPR001185">
    <property type="entry name" value="MS_channel"/>
</dbReference>
<dbReference type="HAMAP" id="MF_00115">
    <property type="entry name" value="MscL"/>
    <property type="match status" value="1"/>
</dbReference>
<dbReference type="SUPFAM" id="SSF81330">
    <property type="entry name" value="Gated mechanosensitive channel"/>
    <property type="match status" value="1"/>
</dbReference>
<comment type="subunit">
    <text evidence="10">Homopentamer.</text>
</comment>
<evidence type="ECO:0000256" key="6">
    <source>
        <dbReference type="ARBA" id="ARBA00022989"/>
    </source>
</evidence>
<evidence type="ECO:0000256" key="7">
    <source>
        <dbReference type="ARBA" id="ARBA00023065"/>
    </source>
</evidence>
<comment type="similarity">
    <text evidence="2 10">Belongs to the MscL family.</text>
</comment>
<dbReference type="Pfam" id="PF01741">
    <property type="entry name" value="MscL"/>
    <property type="match status" value="1"/>
</dbReference>
<keyword evidence="3 10" id="KW-0813">Transport</keyword>
<gene>
    <name evidence="10 11" type="primary">mscL</name>
    <name evidence="11" type="ORF">G7081_01755</name>
</gene>
<evidence type="ECO:0000313" key="12">
    <source>
        <dbReference type="Proteomes" id="UP000500890"/>
    </source>
</evidence>
<evidence type="ECO:0000256" key="9">
    <source>
        <dbReference type="ARBA" id="ARBA00023303"/>
    </source>
</evidence>
<feature type="transmembrane region" description="Helical" evidence="10">
    <location>
        <begin position="69"/>
        <end position="90"/>
    </location>
</feature>
<keyword evidence="9 10" id="KW-0407">Ion channel</keyword>
<evidence type="ECO:0000313" key="11">
    <source>
        <dbReference type="EMBL" id="QIL45908.1"/>
    </source>
</evidence>
<dbReference type="PRINTS" id="PR01264">
    <property type="entry name" value="MECHCHANNEL"/>
</dbReference>
<name>A0A6G8ALH3_9ENTE</name>
<dbReference type="InterPro" id="IPR037673">
    <property type="entry name" value="MSC/AndL"/>
</dbReference>
<dbReference type="NCBIfam" id="TIGR00220">
    <property type="entry name" value="mscL"/>
    <property type="match status" value="1"/>
</dbReference>
<dbReference type="PANTHER" id="PTHR30266:SF2">
    <property type="entry name" value="LARGE-CONDUCTANCE MECHANOSENSITIVE CHANNEL"/>
    <property type="match status" value="1"/>
</dbReference>
<keyword evidence="8 10" id="KW-0472">Membrane</keyword>
<evidence type="ECO:0000256" key="1">
    <source>
        <dbReference type="ARBA" id="ARBA00004651"/>
    </source>
</evidence>
<sequence>MIKEFKEFISRGNVMDMAVGVVVGGAFTAIVTSIVEGLITPLVGLVISAFGVENVGKLEFTFNGVDFKYGMVISGIIAFFITAFVVFMLVKGVNKVQSSAIKQEEEVAAEEPAAPTQEELLTEIRDLLSKK</sequence>
<reference evidence="11 12" key="1">
    <citation type="submission" date="2020-03" db="EMBL/GenBank/DDBJ databases">
        <title>Vagococcus sp. nov., isolated from beetles.</title>
        <authorList>
            <person name="Hyun D.-W."/>
            <person name="Bae J.-W."/>
        </authorList>
    </citation>
    <scope>NUCLEOTIDE SEQUENCE [LARGE SCALE GENOMIC DNA]</scope>
    <source>
        <strain evidence="11 12">HDW17A</strain>
    </source>
</reference>
<accession>A0A6G8ALH3</accession>
<evidence type="ECO:0000256" key="4">
    <source>
        <dbReference type="ARBA" id="ARBA00022475"/>
    </source>
</evidence>
<evidence type="ECO:0000256" key="8">
    <source>
        <dbReference type="ARBA" id="ARBA00023136"/>
    </source>
</evidence>
<dbReference type="GO" id="GO:0005886">
    <property type="term" value="C:plasma membrane"/>
    <property type="evidence" value="ECO:0007669"/>
    <property type="project" value="UniProtKB-SubCell"/>
</dbReference>
<dbReference type="PROSITE" id="PS01327">
    <property type="entry name" value="MSCL"/>
    <property type="match status" value="1"/>
</dbReference>
<dbReference type="GO" id="GO:0008381">
    <property type="term" value="F:mechanosensitive monoatomic ion channel activity"/>
    <property type="evidence" value="ECO:0007669"/>
    <property type="project" value="UniProtKB-UniRule"/>
</dbReference>